<proteinExistence type="predicted"/>
<keyword evidence="5" id="KW-0631">Potassium channel</keyword>
<reference evidence="15 16" key="1">
    <citation type="journal article" date="2010" name="PLoS ONE">
        <title>The genome sequence of the rumen methanogen Methanobrevibacter ruminantium reveals new possibilities for controlling ruminant methane emissions.</title>
        <authorList>
            <person name="Leahy S.C."/>
            <person name="Kelly W.J."/>
            <person name="Altermann E."/>
            <person name="Ronimus R.S."/>
            <person name="Yeoman C.J."/>
            <person name="Pacheco D.M."/>
            <person name="Li D."/>
            <person name="Kong Z."/>
            <person name="McTavish S."/>
            <person name="Sang C."/>
            <person name="Lambie S.C."/>
            <person name="Janssen P.H."/>
            <person name="Dey D."/>
            <person name="Attwood G.T."/>
        </authorList>
    </citation>
    <scope>NUCLEOTIDE SEQUENCE [LARGE SCALE GENOMIC DNA]</scope>
    <source>
        <strain evidence="16">ATCC 35063 / DSM 1093 / JCM 13430 / OCM 146 / M1</strain>
    </source>
</reference>
<feature type="transmembrane region" description="Helical" evidence="13">
    <location>
        <begin position="157"/>
        <end position="174"/>
    </location>
</feature>
<dbReference type="eggNOG" id="arCOG01964">
    <property type="taxonomic scope" value="Archaea"/>
</dbReference>
<evidence type="ECO:0000259" key="14">
    <source>
        <dbReference type="Pfam" id="PF00520"/>
    </source>
</evidence>
<evidence type="ECO:0000256" key="7">
    <source>
        <dbReference type="ARBA" id="ARBA00022958"/>
    </source>
</evidence>
<dbReference type="PANTHER" id="PTHR11537:SF254">
    <property type="entry name" value="POTASSIUM VOLTAGE-GATED CHANNEL PROTEIN SHAB"/>
    <property type="match status" value="1"/>
</dbReference>
<dbReference type="GO" id="GO:0005249">
    <property type="term" value="F:voltage-gated potassium channel activity"/>
    <property type="evidence" value="ECO:0007669"/>
    <property type="project" value="InterPro"/>
</dbReference>
<keyword evidence="10 13" id="KW-0472">Membrane</keyword>
<evidence type="ECO:0000256" key="13">
    <source>
        <dbReference type="SAM" id="Phobius"/>
    </source>
</evidence>
<sequence length="286" mass="33352">MKILKTWIEKLDIILSILIVLDISFLTASFLLDLNTTYINFMLLFDTTLCWILIVSFIFKLLNSDDRKAYMRENYLDFLASIPMDLVLLPFSSLHISLINIVILVRFLRLLLLFKESYKYVKKFFKATSFDKVVALFIVIVVGSTFALEYFDPAIPNLYYSLWFVFQTITTVGFGDVIPESPVGQLIALGLLMVGVLMFSIFTASFAYLFNEKVFREENEDFHEKINTVRENLAENKERVEEIRQSTLSTSEEIAEVKEKLNKSEENIKNLEERIDYLIDMIEKKE</sequence>
<dbReference type="GO" id="GO:0001508">
    <property type="term" value="P:action potential"/>
    <property type="evidence" value="ECO:0007669"/>
    <property type="project" value="TreeGrafter"/>
</dbReference>
<gene>
    <name evidence="15" type="ordered locus">mru_0808</name>
</gene>
<evidence type="ECO:0000313" key="16">
    <source>
        <dbReference type="Proteomes" id="UP000008680"/>
    </source>
</evidence>
<evidence type="ECO:0000256" key="11">
    <source>
        <dbReference type="ARBA" id="ARBA00023303"/>
    </source>
</evidence>
<feature type="coiled-coil region" evidence="12">
    <location>
        <begin position="219"/>
        <end position="281"/>
    </location>
</feature>
<accession>D3E298</accession>
<organism evidence="15 16">
    <name type="scientific">Methanobrevibacter ruminantium (strain ATCC 35063 / DSM 1093 / JCM 13430 / OCM 146 / M1)</name>
    <name type="common">Methanobacterium ruminantium</name>
    <dbReference type="NCBI Taxonomy" id="634498"/>
    <lineage>
        <taxon>Archaea</taxon>
        <taxon>Methanobacteriati</taxon>
        <taxon>Methanobacteriota</taxon>
        <taxon>Methanomada group</taxon>
        <taxon>Methanobacteria</taxon>
        <taxon>Methanobacteriales</taxon>
        <taxon>Methanobacteriaceae</taxon>
        <taxon>Methanobrevibacter</taxon>
    </lineage>
</organism>
<evidence type="ECO:0000256" key="1">
    <source>
        <dbReference type="ARBA" id="ARBA00004141"/>
    </source>
</evidence>
<evidence type="ECO:0000256" key="9">
    <source>
        <dbReference type="ARBA" id="ARBA00023065"/>
    </source>
</evidence>
<dbReference type="Pfam" id="PF00520">
    <property type="entry name" value="Ion_trans"/>
    <property type="match status" value="1"/>
</dbReference>
<evidence type="ECO:0000256" key="6">
    <source>
        <dbReference type="ARBA" id="ARBA00022882"/>
    </source>
</evidence>
<keyword evidence="16" id="KW-1185">Reference proteome</keyword>
<keyword evidence="4 13" id="KW-0812">Transmembrane</keyword>
<dbReference type="STRING" id="634498.mru_0808"/>
<evidence type="ECO:0000313" key="15">
    <source>
        <dbReference type="EMBL" id="ADC46659.1"/>
    </source>
</evidence>
<keyword evidence="2" id="KW-0813">Transport</keyword>
<comment type="subcellular location">
    <subcellularLocation>
        <location evidence="1">Membrane</location>
        <topology evidence="1">Multi-pass membrane protein</topology>
    </subcellularLocation>
</comment>
<dbReference type="GO" id="GO:0008076">
    <property type="term" value="C:voltage-gated potassium channel complex"/>
    <property type="evidence" value="ECO:0007669"/>
    <property type="project" value="InterPro"/>
</dbReference>
<feature type="transmembrane region" description="Helical" evidence="13">
    <location>
        <begin position="186"/>
        <end position="210"/>
    </location>
</feature>
<dbReference type="InterPro" id="IPR028325">
    <property type="entry name" value="VG_K_chnl"/>
</dbReference>
<evidence type="ECO:0000256" key="10">
    <source>
        <dbReference type="ARBA" id="ARBA00023136"/>
    </source>
</evidence>
<evidence type="ECO:0000256" key="5">
    <source>
        <dbReference type="ARBA" id="ARBA00022826"/>
    </source>
</evidence>
<dbReference type="Proteomes" id="UP000008680">
    <property type="component" value="Chromosome"/>
</dbReference>
<evidence type="ECO:0000256" key="3">
    <source>
        <dbReference type="ARBA" id="ARBA00022538"/>
    </source>
</evidence>
<keyword evidence="9" id="KW-0406">Ion transport</keyword>
<dbReference type="HOGENOM" id="CLU_011722_6_1_2"/>
<protein>
    <submittedName>
        <fullName evidence="15">Ion transport protein</fullName>
    </submittedName>
</protein>
<feature type="transmembrane region" description="Helical" evidence="13">
    <location>
        <begin position="97"/>
        <end position="114"/>
    </location>
</feature>
<evidence type="ECO:0000256" key="12">
    <source>
        <dbReference type="SAM" id="Coils"/>
    </source>
</evidence>
<evidence type="ECO:0000256" key="8">
    <source>
        <dbReference type="ARBA" id="ARBA00022989"/>
    </source>
</evidence>
<keyword evidence="3" id="KW-0633">Potassium transport</keyword>
<dbReference type="InterPro" id="IPR005821">
    <property type="entry name" value="Ion_trans_dom"/>
</dbReference>
<feature type="transmembrane region" description="Helical" evidence="13">
    <location>
        <begin position="134"/>
        <end position="151"/>
    </location>
</feature>
<keyword evidence="11" id="KW-0407">Ion channel</keyword>
<keyword evidence="12" id="KW-0175">Coiled coil</keyword>
<dbReference type="InterPro" id="IPR027359">
    <property type="entry name" value="Volt_channel_dom_sf"/>
</dbReference>
<dbReference type="PATRIC" id="fig|634498.28.peg.809"/>
<evidence type="ECO:0000256" key="4">
    <source>
        <dbReference type="ARBA" id="ARBA00022692"/>
    </source>
</evidence>
<dbReference type="Gene3D" id="1.20.120.350">
    <property type="entry name" value="Voltage-gated potassium channels. Chain C"/>
    <property type="match status" value="1"/>
</dbReference>
<dbReference type="KEGG" id="mru:mru_0808"/>
<dbReference type="PANTHER" id="PTHR11537">
    <property type="entry name" value="VOLTAGE-GATED POTASSIUM CHANNEL"/>
    <property type="match status" value="1"/>
</dbReference>
<evidence type="ECO:0000256" key="2">
    <source>
        <dbReference type="ARBA" id="ARBA00022448"/>
    </source>
</evidence>
<dbReference type="AlphaFoldDB" id="D3E298"/>
<dbReference type="EMBL" id="CP001719">
    <property type="protein sequence ID" value="ADC46659.1"/>
    <property type="molecule type" value="Genomic_DNA"/>
</dbReference>
<feature type="domain" description="Ion transport" evidence="14">
    <location>
        <begin position="12"/>
        <end position="212"/>
    </location>
</feature>
<dbReference type="Gene3D" id="1.10.287.70">
    <property type="match status" value="1"/>
</dbReference>
<feature type="transmembrane region" description="Helical" evidence="13">
    <location>
        <begin position="38"/>
        <end position="62"/>
    </location>
</feature>
<name>D3E298_METRM</name>
<feature type="transmembrane region" description="Helical" evidence="13">
    <location>
        <begin position="12"/>
        <end position="32"/>
    </location>
</feature>
<keyword evidence="6" id="KW-0851">Voltage-gated channel</keyword>
<keyword evidence="7" id="KW-0630">Potassium</keyword>
<keyword evidence="8 13" id="KW-1133">Transmembrane helix</keyword>
<dbReference type="SUPFAM" id="SSF81324">
    <property type="entry name" value="Voltage-gated potassium channels"/>
    <property type="match status" value="1"/>
</dbReference>